<evidence type="ECO:0000256" key="10">
    <source>
        <dbReference type="SAM" id="MobiDB-lite"/>
    </source>
</evidence>
<organism evidence="13 14">
    <name type="scientific">Usitatibacter rugosus</name>
    <dbReference type="NCBI Taxonomy" id="2732067"/>
    <lineage>
        <taxon>Bacteria</taxon>
        <taxon>Pseudomonadati</taxon>
        <taxon>Pseudomonadota</taxon>
        <taxon>Betaproteobacteria</taxon>
        <taxon>Nitrosomonadales</taxon>
        <taxon>Usitatibacteraceae</taxon>
        <taxon>Usitatibacter</taxon>
    </lineage>
</organism>
<keyword evidence="5" id="KW-0488">Methylation</keyword>
<evidence type="ECO:0000256" key="6">
    <source>
        <dbReference type="ARBA" id="ARBA00022519"/>
    </source>
</evidence>
<keyword evidence="4" id="KW-1003">Cell membrane</keyword>
<dbReference type="InterPro" id="IPR013545">
    <property type="entry name" value="T2SS_protein-GspG_C"/>
</dbReference>
<keyword evidence="8 11" id="KW-1133">Transmembrane helix</keyword>
<evidence type="ECO:0000256" key="9">
    <source>
        <dbReference type="ARBA" id="ARBA00023136"/>
    </source>
</evidence>
<dbReference type="PRINTS" id="PR00813">
    <property type="entry name" value="BCTERIALGSPG"/>
</dbReference>
<dbReference type="EMBL" id="CP053069">
    <property type="protein sequence ID" value="QJR12713.1"/>
    <property type="molecule type" value="Genomic_DNA"/>
</dbReference>
<dbReference type="InterPro" id="IPR000983">
    <property type="entry name" value="Bac_GSPG_pilin"/>
</dbReference>
<dbReference type="NCBIfam" id="TIGR02532">
    <property type="entry name" value="IV_pilin_GFxxxE"/>
    <property type="match status" value="1"/>
</dbReference>
<dbReference type="Proteomes" id="UP000501534">
    <property type="component" value="Chromosome"/>
</dbReference>
<feature type="transmembrane region" description="Helical" evidence="11">
    <location>
        <begin position="12"/>
        <end position="33"/>
    </location>
</feature>
<dbReference type="GO" id="GO:0015627">
    <property type="term" value="C:type II protein secretion system complex"/>
    <property type="evidence" value="ECO:0007669"/>
    <property type="project" value="InterPro"/>
</dbReference>
<keyword evidence="14" id="KW-1185">Reference proteome</keyword>
<evidence type="ECO:0000313" key="14">
    <source>
        <dbReference type="Proteomes" id="UP000501534"/>
    </source>
</evidence>
<name>A0A6M4H1Y1_9PROT</name>
<evidence type="ECO:0000256" key="3">
    <source>
        <dbReference type="ARBA" id="ARBA00020042"/>
    </source>
</evidence>
<comment type="subcellular location">
    <subcellularLocation>
        <location evidence="1">Cell inner membrane</location>
        <topology evidence="1">Single-pass membrane protein</topology>
    </subcellularLocation>
</comment>
<evidence type="ECO:0000256" key="4">
    <source>
        <dbReference type="ARBA" id="ARBA00022475"/>
    </source>
</evidence>
<evidence type="ECO:0000256" key="8">
    <source>
        <dbReference type="ARBA" id="ARBA00022989"/>
    </source>
</evidence>
<dbReference type="RefSeq" id="WP_171095154.1">
    <property type="nucleotide sequence ID" value="NZ_CP053069.1"/>
</dbReference>
<keyword evidence="7 11" id="KW-0812">Transmembrane</keyword>
<dbReference type="GO" id="GO:0015628">
    <property type="term" value="P:protein secretion by the type II secretion system"/>
    <property type="evidence" value="ECO:0007669"/>
    <property type="project" value="InterPro"/>
</dbReference>
<gene>
    <name evidence="13" type="primary">epsG</name>
    <name evidence="13" type="ORF">DSM104443_03806</name>
</gene>
<feature type="domain" description="Type II secretion system protein GspG C-terminal" evidence="12">
    <location>
        <begin position="35"/>
        <end position="142"/>
    </location>
</feature>
<dbReference type="Gene3D" id="3.30.700.10">
    <property type="entry name" value="Glycoprotein, Type 4 Pilin"/>
    <property type="match status" value="1"/>
</dbReference>
<dbReference type="Pfam" id="PF08334">
    <property type="entry name" value="T2SSG"/>
    <property type="match status" value="1"/>
</dbReference>
<dbReference type="PROSITE" id="PS00409">
    <property type="entry name" value="PROKAR_NTER_METHYL"/>
    <property type="match status" value="1"/>
</dbReference>
<keyword evidence="6" id="KW-0997">Cell inner membrane</keyword>
<dbReference type="AlphaFoldDB" id="A0A6M4H1Y1"/>
<comment type="similarity">
    <text evidence="2">Belongs to the GSP G family.</text>
</comment>
<dbReference type="Pfam" id="PF07963">
    <property type="entry name" value="N_methyl"/>
    <property type="match status" value="1"/>
</dbReference>
<evidence type="ECO:0000256" key="2">
    <source>
        <dbReference type="ARBA" id="ARBA00009984"/>
    </source>
</evidence>
<evidence type="ECO:0000256" key="11">
    <source>
        <dbReference type="SAM" id="Phobius"/>
    </source>
</evidence>
<dbReference type="InterPro" id="IPR010054">
    <property type="entry name" value="Type2_sec_GspG"/>
</dbReference>
<protein>
    <recommendedName>
        <fullName evidence="3">Type II secretion system core protein G</fullName>
    </recommendedName>
</protein>
<accession>A0A6M4H1Y1</accession>
<evidence type="ECO:0000256" key="7">
    <source>
        <dbReference type="ARBA" id="ARBA00022692"/>
    </source>
</evidence>
<keyword evidence="9 11" id="KW-0472">Membrane</keyword>
<dbReference type="NCBIfam" id="TIGR01710">
    <property type="entry name" value="typeII_sec_gspG"/>
    <property type="match status" value="1"/>
</dbReference>
<feature type="region of interest" description="Disordered" evidence="10">
    <location>
        <begin position="110"/>
        <end position="142"/>
    </location>
</feature>
<evidence type="ECO:0000313" key="13">
    <source>
        <dbReference type="EMBL" id="QJR12713.1"/>
    </source>
</evidence>
<evidence type="ECO:0000259" key="12">
    <source>
        <dbReference type="Pfam" id="PF08334"/>
    </source>
</evidence>
<feature type="compositionally biased region" description="Basic and acidic residues" evidence="10">
    <location>
        <begin position="128"/>
        <end position="142"/>
    </location>
</feature>
<dbReference type="InterPro" id="IPR045584">
    <property type="entry name" value="Pilin-like"/>
</dbReference>
<dbReference type="InterPro" id="IPR012902">
    <property type="entry name" value="N_methyl_site"/>
</dbReference>
<dbReference type="KEGG" id="uru:DSM104443_03806"/>
<proteinExistence type="inferred from homology"/>
<evidence type="ECO:0000256" key="5">
    <source>
        <dbReference type="ARBA" id="ARBA00022481"/>
    </source>
</evidence>
<dbReference type="GO" id="GO:0005886">
    <property type="term" value="C:plasma membrane"/>
    <property type="evidence" value="ECO:0007669"/>
    <property type="project" value="UniProtKB-SubCell"/>
</dbReference>
<dbReference type="SUPFAM" id="SSF54523">
    <property type="entry name" value="Pili subunits"/>
    <property type="match status" value="1"/>
</dbReference>
<reference evidence="13 14" key="1">
    <citation type="submission" date="2020-04" db="EMBL/GenBank/DDBJ databases">
        <title>Usitatibacter rugosus gen. nov., sp. nov. and Usitatibacter palustris sp. nov., novel members of Usitatibacteraceae fam. nov. within the order Nitrosomonadales isolated from soil.</title>
        <authorList>
            <person name="Huber K.J."/>
            <person name="Neumann-Schaal M."/>
            <person name="Geppert A."/>
            <person name="Luckner M."/>
            <person name="Wanner G."/>
            <person name="Overmann J."/>
        </authorList>
    </citation>
    <scope>NUCLEOTIDE SEQUENCE [LARGE SCALE GENOMIC DNA]</scope>
    <source>
        <strain evidence="13 14">0125_3</strain>
    </source>
</reference>
<sequence length="142" mass="15640">MKRIQPSRGARGFTLLELVIVLIILGTIMAFLAPRIFGNVGKANQALAKAKMEQLSGQLEILRLEVGRYPNASEGLKALVDKPAGMDKWNGPYVKDQTTLKDPWGNDFRYNQPGRDNRPFEIVTLGADGKEGGEGEDKDLVN</sequence>
<evidence type="ECO:0000256" key="1">
    <source>
        <dbReference type="ARBA" id="ARBA00004377"/>
    </source>
</evidence>